<gene>
    <name evidence="11" type="ORF">FYJ63_08000</name>
</gene>
<proteinExistence type="inferred from homology"/>
<name>A0A7K0K3W2_9ACTO</name>
<evidence type="ECO:0000259" key="10">
    <source>
        <dbReference type="PROSITE" id="PS50991"/>
    </source>
</evidence>
<dbReference type="Pfam" id="PF08502">
    <property type="entry name" value="LeuA_dimer"/>
    <property type="match status" value="1"/>
</dbReference>
<dbReference type="Gene3D" id="3.20.20.70">
    <property type="entry name" value="Aldolase class I"/>
    <property type="match status" value="1"/>
</dbReference>
<dbReference type="GO" id="GO:0006508">
    <property type="term" value="P:proteolysis"/>
    <property type="evidence" value="ECO:0007669"/>
    <property type="project" value="InterPro"/>
</dbReference>
<comment type="pathway">
    <text evidence="1">Amino-acid biosynthesis; L-isoleucine biosynthesis; 2-oxobutanoate from pyruvate: step 1/3.</text>
</comment>
<comment type="catalytic activity">
    <reaction evidence="7">
        <text>pyruvate + acetyl-CoA + H2O = (3R)-citramalate + CoA + H(+)</text>
        <dbReference type="Rhea" id="RHEA:19045"/>
        <dbReference type="ChEBI" id="CHEBI:15361"/>
        <dbReference type="ChEBI" id="CHEBI:15377"/>
        <dbReference type="ChEBI" id="CHEBI:15378"/>
        <dbReference type="ChEBI" id="CHEBI:30934"/>
        <dbReference type="ChEBI" id="CHEBI:57287"/>
        <dbReference type="ChEBI" id="CHEBI:57288"/>
        <dbReference type="EC" id="2.3.3.21"/>
    </reaction>
</comment>
<evidence type="ECO:0000256" key="4">
    <source>
        <dbReference type="ARBA" id="ARBA00022624"/>
    </source>
</evidence>
<dbReference type="AlphaFoldDB" id="A0A7K0K3W2"/>
<dbReference type="GO" id="GO:0043714">
    <property type="term" value="F:(R)-citramalate synthase activity"/>
    <property type="evidence" value="ECO:0007669"/>
    <property type="project" value="UniProtKB-UniRule"/>
</dbReference>
<dbReference type="Gene3D" id="1.10.238.260">
    <property type="match status" value="1"/>
</dbReference>
<dbReference type="CDD" id="cd07941">
    <property type="entry name" value="DRE_TIM_LeuA3"/>
    <property type="match status" value="1"/>
</dbReference>
<reference evidence="11 12" key="1">
    <citation type="submission" date="2019-08" db="EMBL/GenBank/DDBJ databases">
        <title>In-depth cultivation of the pig gut microbiome towards novel bacterial diversity and tailored functional studies.</title>
        <authorList>
            <person name="Wylensek D."/>
            <person name="Hitch T.C.A."/>
            <person name="Clavel T."/>
        </authorList>
    </citation>
    <scope>NUCLEOTIDE SEQUENCE [LARGE SCALE GENOMIC DNA]</scope>
    <source>
        <strain evidence="11 12">RF-GAM-744-WT-7</strain>
    </source>
</reference>
<dbReference type="GO" id="GO:0009098">
    <property type="term" value="P:L-leucine biosynthetic process"/>
    <property type="evidence" value="ECO:0007669"/>
    <property type="project" value="InterPro"/>
</dbReference>
<keyword evidence="5 9" id="KW-0808">Transferase</keyword>
<evidence type="ECO:0000256" key="8">
    <source>
        <dbReference type="NCBIfam" id="TIGR00977"/>
    </source>
</evidence>
<dbReference type="PROSITE" id="PS50991">
    <property type="entry name" value="PYR_CT"/>
    <property type="match status" value="1"/>
</dbReference>
<comment type="caution">
    <text evidence="11">The sequence shown here is derived from an EMBL/GenBank/DDBJ whole genome shotgun (WGS) entry which is preliminary data.</text>
</comment>
<sequence>MANTLDNPVEIYDTTLRDGAQMEGISLSIKDKLQIAGALDDLGVWFIEGGWPGAIPKDTEFFAMAQTQLSLKNATLAAFGSTRKVGTKADADPQVKALLDSGAPVVTLVAKSDLRHVEQALKTTAEENLQMVSDTVEFLTKQGRRVFLDPEHYFDGINFDPKYGLEVLKAAGEAGAETVVLCDTNGGSLPHSIHERVLEARAFLDEAGLKGLKIGIHTHNDTGCAVANALAAVRAGAVQVQGCVNGYGERTGNADLLTLIGNIEIKLGRKSLLGENGLAELTRTSHRVAEITNLKPSRRLPYVGDSSFAHKAGLHASAIRVDPNLYQHIDPSIVGNDIRMLVSEMAGRASVELKAKEMGIDLSGTPFLTGRVVEAVKEKEAHGYVFDAADASFELLVRSQGGDLPSYFEVETWRTLVQAGGTCETSKGQALAEATVKLHTAAGRRVVTGEGNGPVNALDHALRGALMDVYPALADFQLTDYKVRILDTTSGTDAVTRVLITTTNGEREWTTVGVGEDIIEASWEAMVESVTWGLMKLGVRPVA</sequence>
<evidence type="ECO:0000256" key="5">
    <source>
        <dbReference type="ARBA" id="ARBA00022679"/>
    </source>
</evidence>
<dbReference type="InterPro" id="IPR000891">
    <property type="entry name" value="PYR_CT"/>
</dbReference>
<dbReference type="GO" id="GO:0003852">
    <property type="term" value="F:2-isopropylmalate synthase activity"/>
    <property type="evidence" value="ECO:0007669"/>
    <property type="project" value="InterPro"/>
</dbReference>
<dbReference type="InterPro" id="IPR013785">
    <property type="entry name" value="Aldolase_TIM"/>
</dbReference>
<dbReference type="PANTHER" id="PTHR43538:SF1">
    <property type="entry name" value="(R)-CITRAMALATE SYNTHASE"/>
    <property type="match status" value="1"/>
</dbReference>
<dbReference type="InterPro" id="IPR036230">
    <property type="entry name" value="LeuA_allosteric_dom_sf"/>
</dbReference>
<dbReference type="Pfam" id="PF22617">
    <property type="entry name" value="HCS_D2"/>
    <property type="match status" value="1"/>
</dbReference>
<dbReference type="GO" id="GO:0009097">
    <property type="term" value="P:isoleucine biosynthetic process"/>
    <property type="evidence" value="ECO:0007669"/>
    <property type="project" value="UniProtKB-UniRule"/>
</dbReference>
<keyword evidence="12" id="KW-1185">Reference proteome</keyword>
<dbReference type="PANTHER" id="PTHR43538">
    <property type="entry name" value="ALPHA-IPM SYNTHASE/HOMOCITRATE SYNTHASE"/>
    <property type="match status" value="1"/>
</dbReference>
<dbReference type="InterPro" id="IPR005675">
    <property type="entry name" value="Citramal_synthase"/>
</dbReference>
<keyword evidence="6" id="KW-0100">Branched-chain amino acid biosynthesis</keyword>
<feature type="domain" description="Pyruvate carboxyltransferase" evidence="10">
    <location>
        <begin position="9"/>
        <end position="279"/>
    </location>
</feature>
<dbReference type="InterPro" id="IPR054691">
    <property type="entry name" value="LeuA/HCS_post-cat"/>
</dbReference>
<dbReference type="EC" id="2.3.3.21" evidence="8"/>
<accession>A0A7K0K3W2</accession>
<evidence type="ECO:0000256" key="1">
    <source>
        <dbReference type="ARBA" id="ARBA00004743"/>
    </source>
</evidence>
<dbReference type="Pfam" id="PF00682">
    <property type="entry name" value="HMGL-like"/>
    <property type="match status" value="1"/>
</dbReference>
<dbReference type="PROSITE" id="PS00141">
    <property type="entry name" value="ASP_PROTEASE"/>
    <property type="match status" value="1"/>
</dbReference>
<evidence type="ECO:0000256" key="6">
    <source>
        <dbReference type="ARBA" id="ARBA00023304"/>
    </source>
</evidence>
<dbReference type="NCBIfam" id="TIGR00977">
    <property type="entry name" value="citramal_synth"/>
    <property type="match status" value="1"/>
</dbReference>
<keyword evidence="4" id="KW-0412">Isoleucine biosynthesis</keyword>
<dbReference type="EMBL" id="VUMY01000014">
    <property type="protein sequence ID" value="MST50177.1"/>
    <property type="molecule type" value="Genomic_DNA"/>
</dbReference>
<protein>
    <recommendedName>
        <fullName evidence="8">Citramalate synthase</fullName>
        <ecNumber evidence="8">2.3.3.21</ecNumber>
    </recommendedName>
</protein>
<dbReference type="SUPFAM" id="SSF110921">
    <property type="entry name" value="2-isopropylmalate synthase LeuA, allosteric (dimerisation) domain"/>
    <property type="match status" value="1"/>
</dbReference>
<keyword evidence="3" id="KW-0028">Amino-acid biosynthesis</keyword>
<evidence type="ECO:0000313" key="12">
    <source>
        <dbReference type="Proteomes" id="UP000442535"/>
    </source>
</evidence>
<evidence type="ECO:0000256" key="7">
    <source>
        <dbReference type="ARBA" id="ARBA00048263"/>
    </source>
</evidence>
<organism evidence="11 12">
    <name type="scientific">Mobiluncus porci</name>
    <dbReference type="NCBI Taxonomy" id="2652278"/>
    <lineage>
        <taxon>Bacteria</taxon>
        <taxon>Bacillati</taxon>
        <taxon>Actinomycetota</taxon>
        <taxon>Actinomycetes</taxon>
        <taxon>Actinomycetales</taxon>
        <taxon>Actinomycetaceae</taxon>
        <taxon>Mobiluncus</taxon>
    </lineage>
</organism>
<comment type="similarity">
    <text evidence="2 9">Belongs to the alpha-IPM synthase/homocitrate synthase family.</text>
</comment>
<evidence type="ECO:0000313" key="11">
    <source>
        <dbReference type="EMBL" id="MST50177.1"/>
    </source>
</evidence>
<evidence type="ECO:0000256" key="3">
    <source>
        <dbReference type="ARBA" id="ARBA00022605"/>
    </source>
</evidence>
<dbReference type="PROSITE" id="PS00815">
    <property type="entry name" value="AIPM_HOMOCIT_SYNTH_1"/>
    <property type="match status" value="1"/>
</dbReference>
<dbReference type="Proteomes" id="UP000442535">
    <property type="component" value="Unassembled WGS sequence"/>
</dbReference>
<dbReference type="Gene3D" id="3.30.160.270">
    <property type="match status" value="1"/>
</dbReference>
<evidence type="ECO:0000256" key="2">
    <source>
        <dbReference type="ARBA" id="ARBA00006154"/>
    </source>
</evidence>
<dbReference type="InterPro" id="IPR013709">
    <property type="entry name" value="2-isopropylmalate_synth_dimer"/>
</dbReference>
<dbReference type="GO" id="GO:0004190">
    <property type="term" value="F:aspartic-type endopeptidase activity"/>
    <property type="evidence" value="ECO:0007669"/>
    <property type="project" value="InterPro"/>
</dbReference>
<dbReference type="UniPathway" id="UPA00047">
    <property type="reaction ID" value="UER00066"/>
</dbReference>
<dbReference type="SUPFAM" id="SSF51569">
    <property type="entry name" value="Aldolase"/>
    <property type="match status" value="1"/>
</dbReference>
<dbReference type="InterPro" id="IPR002034">
    <property type="entry name" value="AIPM/Hcit_synth_CS"/>
</dbReference>
<dbReference type="RefSeq" id="WP_154545565.1">
    <property type="nucleotide sequence ID" value="NZ_VUMY01000014.1"/>
</dbReference>
<dbReference type="InterPro" id="IPR001969">
    <property type="entry name" value="Aspartic_peptidase_AS"/>
</dbReference>
<dbReference type="PROSITE" id="PS00816">
    <property type="entry name" value="AIPM_HOMOCIT_SYNTH_2"/>
    <property type="match status" value="1"/>
</dbReference>
<evidence type="ECO:0000256" key="9">
    <source>
        <dbReference type="RuleBase" id="RU003523"/>
    </source>
</evidence>
<dbReference type="SMART" id="SM00917">
    <property type="entry name" value="LeuA_dimer"/>
    <property type="match status" value="1"/>
</dbReference>